<feature type="region of interest" description="Disordered" evidence="1">
    <location>
        <begin position="235"/>
        <end position="271"/>
    </location>
</feature>
<accession>A0A9X0BSF3</accession>
<feature type="region of interest" description="Disordered" evidence="1">
    <location>
        <begin position="820"/>
        <end position="1017"/>
    </location>
</feature>
<dbReference type="EMBL" id="JAPWDQ010000009">
    <property type="protein sequence ID" value="KAJ5481070.1"/>
    <property type="molecule type" value="Genomic_DNA"/>
</dbReference>
<organism evidence="4 5">
    <name type="scientific">Penicillium diatomitis</name>
    <dbReference type="NCBI Taxonomy" id="2819901"/>
    <lineage>
        <taxon>Eukaryota</taxon>
        <taxon>Fungi</taxon>
        <taxon>Dikarya</taxon>
        <taxon>Ascomycota</taxon>
        <taxon>Pezizomycotina</taxon>
        <taxon>Eurotiomycetes</taxon>
        <taxon>Eurotiomycetidae</taxon>
        <taxon>Eurotiales</taxon>
        <taxon>Aspergillaceae</taxon>
        <taxon>Penicillium</taxon>
    </lineage>
</organism>
<feature type="compositionally biased region" description="Low complexity" evidence="1">
    <location>
        <begin position="1094"/>
        <end position="1116"/>
    </location>
</feature>
<feature type="compositionally biased region" description="Basic and acidic residues" evidence="1">
    <location>
        <begin position="518"/>
        <end position="536"/>
    </location>
</feature>
<dbReference type="InterPro" id="IPR056398">
    <property type="entry name" value="Tudor_Coilin"/>
</dbReference>
<comment type="caution">
    <text evidence="4">The sequence shown here is derived from an EMBL/GenBank/DDBJ whole genome shotgun (WGS) entry which is preliminary data.</text>
</comment>
<reference evidence="4" key="1">
    <citation type="submission" date="2022-12" db="EMBL/GenBank/DDBJ databases">
        <authorList>
            <person name="Petersen C."/>
        </authorList>
    </citation>
    <scope>NUCLEOTIDE SEQUENCE</scope>
    <source>
        <strain evidence="4">IBT 30728</strain>
    </source>
</reference>
<feature type="compositionally biased region" description="Acidic residues" evidence="1">
    <location>
        <begin position="1138"/>
        <end position="1153"/>
    </location>
</feature>
<feature type="compositionally biased region" description="Polar residues" evidence="1">
    <location>
        <begin position="910"/>
        <end position="920"/>
    </location>
</feature>
<feature type="compositionally biased region" description="Basic and acidic residues" evidence="1">
    <location>
        <begin position="1082"/>
        <end position="1093"/>
    </location>
</feature>
<evidence type="ECO:0000259" key="3">
    <source>
        <dbReference type="Pfam" id="PF24054"/>
    </source>
</evidence>
<feature type="compositionally biased region" description="Low complexity" evidence="1">
    <location>
        <begin position="1229"/>
        <end position="1241"/>
    </location>
</feature>
<feature type="compositionally biased region" description="Low complexity" evidence="1">
    <location>
        <begin position="1255"/>
        <end position="1266"/>
    </location>
</feature>
<dbReference type="PANTHER" id="PTHR35711">
    <property type="entry name" value="EXPRESSED PROTEIN"/>
    <property type="match status" value="1"/>
</dbReference>
<keyword evidence="5" id="KW-1185">Reference proteome</keyword>
<reference evidence="4" key="2">
    <citation type="journal article" date="2023" name="IMA Fungus">
        <title>Comparative genomic study of the Penicillium genus elucidates a diverse pangenome and 15 lateral gene transfer events.</title>
        <authorList>
            <person name="Petersen C."/>
            <person name="Sorensen T."/>
            <person name="Nielsen M.R."/>
            <person name="Sondergaard T.E."/>
            <person name="Sorensen J.L."/>
            <person name="Fitzpatrick D.A."/>
            <person name="Frisvad J.C."/>
            <person name="Nielsen K.L."/>
        </authorList>
    </citation>
    <scope>NUCLEOTIDE SEQUENCE</scope>
    <source>
        <strain evidence="4">IBT 30728</strain>
    </source>
</reference>
<dbReference type="Proteomes" id="UP001148312">
    <property type="component" value="Unassembled WGS sequence"/>
</dbReference>
<dbReference type="GeneID" id="81626814"/>
<dbReference type="InterPro" id="IPR055781">
    <property type="entry name" value="DUF7357"/>
</dbReference>
<feature type="compositionally biased region" description="Basic residues" evidence="1">
    <location>
        <begin position="1282"/>
        <end position="1294"/>
    </location>
</feature>
<feature type="compositionally biased region" description="Low complexity" evidence="1">
    <location>
        <begin position="558"/>
        <end position="570"/>
    </location>
</feature>
<feature type="compositionally biased region" description="Polar residues" evidence="1">
    <location>
        <begin position="508"/>
        <end position="517"/>
    </location>
</feature>
<evidence type="ECO:0000256" key="1">
    <source>
        <dbReference type="SAM" id="MobiDB-lite"/>
    </source>
</evidence>
<evidence type="ECO:0000259" key="2">
    <source>
        <dbReference type="Pfam" id="PF23086"/>
    </source>
</evidence>
<feature type="compositionally biased region" description="Acidic residues" evidence="1">
    <location>
        <begin position="425"/>
        <end position="439"/>
    </location>
</feature>
<feature type="region of interest" description="Disordered" evidence="1">
    <location>
        <begin position="499"/>
        <end position="646"/>
    </location>
</feature>
<feature type="region of interest" description="Disordered" evidence="1">
    <location>
        <begin position="737"/>
        <end position="768"/>
    </location>
</feature>
<feature type="compositionally biased region" description="Acidic residues" evidence="1">
    <location>
        <begin position="384"/>
        <end position="405"/>
    </location>
</feature>
<feature type="compositionally biased region" description="Low complexity" evidence="1">
    <location>
        <begin position="406"/>
        <end position="424"/>
    </location>
</feature>
<feature type="domain" description="DUF7357" evidence="3">
    <location>
        <begin position="1"/>
        <end position="170"/>
    </location>
</feature>
<feature type="compositionally biased region" description="Polar residues" evidence="1">
    <location>
        <begin position="1208"/>
        <end position="1220"/>
    </location>
</feature>
<feature type="compositionally biased region" description="Acidic residues" evidence="1">
    <location>
        <begin position="637"/>
        <end position="646"/>
    </location>
</feature>
<feature type="domain" description="Coilin tudor" evidence="2">
    <location>
        <begin position="762"/>
        <end position="872"/>
    </location>
</feature>
<dbReference type="PANTHER" id="PTHR35711:SF1">
    <property type="entry name" value="ECTODERMAL, ISOFORM F"/>
    <property type="match status" value="1"/>
</dbReference>
<feature type="compositionally biased region" description="Polar residues" evidence="1">
    <location>
        <begin position="1156"/>
        <end position="1188"/>
    </location>
</feature>
<feature type="region of interest" description="Disordered" evidence="1">
    <location>
        <begin position="171"/>
        <end position="190"/>
    </location>
</feature>
<dbReference type="Pfam" id="PF24054">
    <property type="entry name" value="DUF7357"/>
    <property type="match status" value="1"/>
</dbReference>
<protein>
    <submittedName>
        <fullName evidence="4">Uncharacterized protein</fullName>
    </submittedName>
</protein>
<feature type="compositionally biased region" description="Basic residues" evidence="1">
    <location>
        <begin position="458"/>
        <end position="467"/>
    </location>
</feature>
<feature type="compositionally biased region" description="Acidic residues" evidence="1">
    <location>
        <begin position="847"/>
        <end position="856"/>
    </location>
</feature>
<name>A0A9X0BSF3_9EURO</name>
<feature type="compositionally biased region" description="Polar residues" evidence="1">
    <location>
        <begin position="988"/>
        <end position="1002"/>
    </location>
</feature>
<dbReference type="Pfam" id="PF23086">
    <property type="entry name" value="Tudor_Coilin"/>
    <property type="match status" value="1"/>
</dbReference>
<feature type="compositionally biased region" description="Polar residues" evidence="1">
    <location>
        <begin position="1242"/>
        <end position="1254"/>
    </location>
</feature>
<feature type="region of interest" description="Disordered" evidence="1">
    <location>
        <begin position="1044"/>
        <end position="1300"/>
    </location>
</feature>
<feature type="compositionally biased region" description="Low complexity" evidence="1">
    <location>
        <begin position="947"/>
        <end position="966"/>
    </location>
</feature>
<feature type="compositionally biased region" description="Basic and acidic residues" evidence="1">
    <location>
        <begin position="603"/>
        <end position="613"/>
    </location>
</feature>
<feature type="compositionally biased region" description="Basic and acidic residues" evidence="1">
    <location>
        <begin position="581"/>
        <end position="591"/>
    </location>
</feature>
<feature type="compositionally biased region" description="Low complexity" evidence="1">
    <location>
        <begin position="751"/>
        <end position="768"/>
    </location>
</feature>
<dbReference type="RefSeq" id="XP_056788500.1">
    <property type="nucleotide sequence ID" value="XM_056936565.1"/>
</dbReference>
<feature type="region of interest" description="Disordered" evidence="1">
    <location>
        <begin position="288"/>
        <end position="467"/>
    </location>
</feature>
<feature type="compositionally biased region" description="Acidic residues" evidence="1">
    <location>
        <begin position="260"/>
        <end position="271"/>
    </location>
</feature>
<gene>
    <name evidence="4" type="ORF">N7539_006964</name>
</gene>
<feature type="compositionally biased region" description="Polar residues" evidence="1">
    <location>
        <begin position="317"/>
        <end position="344"/>
    </location>
</feature>
<feature type="compositionally biased region" description="Basic and acidic residues" evidence="1">
    <location>
        <begin position="857"/>
        <end position="870"/>
    </location>
</feature>
<proteinExistence type="predicted"/>
<evidence type="ECO:0000313" key="4">
    <source>
        <dbReference type="EMBL" id="KAJ5481070.1"/>
    </source>
</evidence>
<feature type="compositionally biased region" description="Polar residues" evidence="1">
    <location>
        <begin position="1044"/>
        <end position="1076"/>
    </location>
</feature>
<feature type="compositionally biased region" description="Polar residues" evidence="1">
    <location>
        <begin position="294"/>
        <end position="308"/>
    </location>
</feature>
<evidence type="ECO:0000313" key="5">
    <source>
        <dbReference type="Proteomes" id="UP001148312"/>
    </source>
</evidence>
<sequence>MRLHLVISRHGLPPTRILWTTSSSSTLGEYGSHQPATASMVASSRTPNIAFANGGYTIAQLLEDVNEVVPLETEPTIFDPEFSGQWGLEDYVVEVGGSECLHFMEVDGLLRDGDEVVIRALQLADLRARRICGRHQITGDGKHLIDGVPFGMPFYKRTTSNRPAITIPPRKKRRTAFSGWDQGPTYEDPGANVRVQRGHASDDEWLPQDPGQYGKELSVLPADHEISDMGTVIRHPVNYSGNADEAMDEDSGEDSYRSDSDEEADIEYEADELEDELKALKEEFEISEPRILNIHSQPRESSGPSLRPSSIAKRPLSSESQGKSSLVGASSFSSKHSAGHQDSSPRMPKAVRFNGGAPRADLAAGGPTQEEEDSSSSSSSESSSDSEDAEDEEDPEVSSDEDSPPEDVSASSSAESDTSSTSSTSEDDTSESEEEEDDSVISKKTQSTMMNPPGKGSTRTKKSNMRFKLRRRLSKLKELKILPEEADFAALREWEEKNGGWHLPEETSILSASTNAAQRKEDEQREFEARREKLLRDLASGGVDVDETSEKQITQPQRSGDSSSVERSVSANAGVAGETSNPRKLDIESSRRMLFGSLGVRTPKTEEDVEATRRKLAAQASTAHSRKAKASRPPVEEMNEESGGDDDWENKLVIKAVECIHDDIVLTAPPFPFVQRWDKEANEIIRQRNGWGKKRKRKQRVQVYEEDEHGEYDDYDHNASESHMLNYDCQWPTAENETAQAADHQVKSETSLADDLPPMPADPSSLADLSEKDTKVGAIIAFKQLDMSKATNWQPVLSGYRVAEIHEVHNNGEIKIRLAARDRRPKPKERDPEDEEPRAYIDFEMPGMEEDDEDDGYREVDMSELAEPKLLRTAALDISGVGGDQAEENDKSGASAREGSTVSVVEDSMPNDQPASSPSSPIEMDLDETTYVTLETAASRLPSLNGSPARATEAASSRTPTAAAARLRVPRGRYADDEYSESPAVPSPNFSGFHSARSSPGTSIGPRYHELGDSGLDGHTLVGEQSMLAVGHANQDMSAISFTSANQSFSNTQQDSTPQDRQVVDNSHISASNETLVSMAHHTVEAAETDLKKSSPAPSVSSRPSSSSEEQQSERPTPTQNSSMLELLESDCFNAGDTEAEREEGDDDYDEEDSVLHSNQSPDLSSQTSPRPPTSAQRVSHPSPNLNDDSLRQYGSPATSTRSRRPQHSFTSQPSVSQVSEVIDLTEKSSPGPLASHSSSPQRPTTNGIGNDDQSSTSKATASSSKIQEMAEVAVSPGPSQKTKKKKKKTKKKERFISRV</sequence>